<comment type="caution">
    <text evidence="2">The sequence shown here is derived from an EMBL/GenBank/DDBJ whole genome shotgun (WGS) entry which is preliminary data.</text>
</comment>
<evidence type="ECO:0000313" key="3">
    <source>
        <dbReference type="Proteomes" id="UP000317043"/>
    </source>
</evidence>
<protein>
    <submittedName>
        <fullName evidence="2">Uncharacterized protein</fullName>
    </submittedName>
</protein>
<proteinExistence type="predicted"/>
<dbReference type="EMBL" id="VFOW01000001">
    <property type="protein sequence ID" value="TQL74764.1"/>
    <property type="molecule type" value="Genomic_DNA"/>
</dbReference>
<organism evidence="2 3">
    <name type="scientific">Stackebrandtia endophytica</name>
    <dbReference type="NCBI Taxonomy" id="1496996"/>
    <lineage>
        <taxon>Bacteria</taxon>
        <taxon>Bacillati</taxon>
        <taxon>Actinomycetota</taxon>
        <taxon>Actinomycetes</taxon>
        <taxon>Glycomycetales</taxon>
        <taxon>Glycomycetaceae</taxon>
        <taxon>Stackebrandtia</taxon>
    </lineage>
</organism>
<gene>
    <name evidence="2" type="ORF">FB566_0251</name>
</gene>
<feature type="region of interest" description="Disordered" evidence="1">
    <location>
        <begin position="193"/>
        <end position="233"/>
    </location>
</feature>
<evidence type="ECO:0000313" key="2">
    <source>
        <dbReference type="EMBL" id="TQL74764.1"/>
    </source>
</evidence>
<feature type="compositionally biased region" description="Pro residues" evidence="1">
    <location>
        <begin position="218"/>
        <end position="228"/>
    </location>
</feature>
<dbReference type="Proteomes" id="UP000317043">
    <property type="component" value="Unassembled WGS sequence"/>
</dbReference>
<accession>A0A543AQC8</accession>
<keyword evidence="3" id="KW-1185">Reference proteome</keyword>
<name>A0A543AQC8_9ACTN</name>
<sequence>MGAYDDLDAVLTACPSCDGLGVLLKHCARCVSGSDGDCTECEGIGGSPSLCRYCDTTGMVCAQVVISVINVDLATVASTQVVAGAHRPRRLHDGRWVIDCSAIAADLASQVSAPGLTDTATSIDEIIPLPPEYDPNLPDTDRHELEAAAIAQAAHQSRWRVRRAAPIADTDPTLLSSSMAPSVSLSCGCPTSASARPDPTHTCPHRPGARDIRNAPPITLPHPSPPAEPTGSTVETNWTLAHLTQVGFGLGLLLDITCLPGDNAAVCWSIGWSTADRTTVSPPRSAATTDFTQAVARAGAQLADVPDRLYSHGELIPVPRQAIPPVVGLWRVETALAALTGFHSGSGDSAVVCRVGVNRCSIFVTAGRHSEQLASGIDFESAITSIGL</sequence>
<dbReference type="InParanoid" id="A0A543AQC8"/>
<dbReference type="OrthoDB" id="3335076at2"/>
<evidence type="ECO:0000256" key="1">
    <source>
        <dbReference type="SAM" id="MobiDB-lite"/>
    </source>
</evidence>
<dbReference type="RefSeq" id="WP_142034105.1">
    <property type="nucleotide sequence ID" value="NZ_JBHTGS010000002.1"/>
</dbReference>
<reference evidence="2 3" key="1">
    <citation type="submission" date="2019-06" db="EMBL/GenBank/DDBJ databases">
        <title>Sequencing the genomes of 1000 actinobacteria strains.</title>
        <authorList>
            <person name="Klenk H.-P."/>
        </authorList>
    </citation>
    <scope>NUCLEOTIDE SEQUENCE [LARGE SCALE GENOMIC DNA]</scope>
    <source>
        <strain evidence="2 3">DSM 45928</strain>
    </source>
</reference>
<dbReference type="AlphaFoldDB" id="A0A543AQC8"/>